<accession>A0A512BNB8</accession>
<reference evidence="1 2" key="1">
    <citation type="submission" date="2019-07" db="EMBL/GenBank/DDBJ databases">
        <title>Whole genome shotgun sequence of Microvirga aerophila NBRC 106136.</title>
        <authorList>
            <person name="Hosoyama A."/>
            <person name="Uohara A."/>
            <person name="Ohji S."/>
            <person name="Ichikawa N."/>
        </authorList>
    </citation>
    <scope>NUCLEOTIDE SEQUENCE [LARGE SCALE GENOMIC DNA]</scope>
    <source>
        <strain evidence="1 2">NBRC 106136</strain>
    </source>
</reference>
<dbReference type="AlphaFoldDB" id="A0A512BNB8"/>
<comment type="caution">
    <text evidence="1">The sequence shown here is derived from an EMBL/GenBank/DDBJ whole genome shotgun (WGS) entry which is preliminary data.</text>
</comment>
<dbReference type="Proteomes" id="UP000321085">
    <property type="component" value="Unassembled WGS sequence"/>
</dbReference>
<keyword evidence="2" id="KW-1185">Reference proteome</keyword>
<protein>
    <submittedName>
        <fullName evidence="1">Uncharacterized protein</fullName>
    </submittedName>
</protein>
<name>A0A512BNB8_9HYPH</name>
<dbReference type="EMBL" id="BJYU01000011">
    <property type="protein sequence ID" value="GEO13462.1"/>
    <property type="molecule type" value="Genomic_DNA"/>
</dbReference>
<evidence type="ECO:0000313" key="2">
    <source>
        <dbReference type="Proteomes" id="UP000321085"/>
    </source>
</evidence>
<organism evidence="1 2">
    <name type="scientific">Microvirga aerophila</name>
    <dbReference type="NCBI Taxonomy" id="670291"/>
    <lineage>
        <taxon>Bacteria</taxon>
        <taxon>Pseudomonadati</taxon>
        <taxon>Pseudomonadota</taxon>
        <taxon>Alphaproteobacteria</taxon>
        <taxon>Hyphomicrobiales</taxon>
        <taxon>Methylobacteriaceae</taxon>
        <taxon>Microvirga</taxon>
    </lineage>
</organism>
<gene>
    <name evidence="1" type="ORF">MAE02_11580</name>
</gene>
<sequence length="108" mass="11757">MQIAFRSQVLDGHEFGAIDLAQQEDTGIDGLVMHMPVPHAAERNGACAAIALGAAFLGTDLAFLKSQVVQKRRARVKARDLYDSSLAQKADRFSCHYHPPPVTPGSLW</sequence>
<proteinExistence type="predicted"/>
<evidence type="ECO:0000313" key="1">
    <source>
        <dbReference type="EMBL" id="GEO13462.1"/>
    </source>
</evidence>